<evidence type="ECO:0000256" key="1">
    <source>
        <dbReference type="SAM" id="SignalP"/>
    </source>
</evidence>
<feature type="chain" id="PRO_5026325431" evidence="1">
    <location>
        <begin position="21"/>
        <end position="177"/>
    </location>
</feature>
<evidence type="ECO:0000313" key="2">
    <source>
        <dbReference type="EMBL" id="MXO56371.1"/>
    </source>
</evidence>
<sequence>MPALIFSIGASFTLAAPASAQDEPGQANPSTGYVEALKTCQSIADDTERLNCYDAAVGRVVTASDQGEVQIVDAEAIEQNRRRLFGFSLPKIGLFGGAGAEETDQLLESVITGVRASGRNTLFITIAEGDAVWRITGASALTMRTKVGDPVVFKEAAMGSYFIRINGRTGVKGRRVE</sequence>
<keyword evidence="3" id="KW-1185">Reference proteome</keyword>
<dbReference type="OrthoDB" id="7596780at2"/>
<keyword evidence="1" id="KW-0732">Signal</keyword>
<comment type="caution">
    <text evidence="2">The sequence shown here is derived from an EMBL/GenBank/DDBJ whole genome shotgun (WGS) entry which is preliminary data.</text>
</comment>
<reference evidence="2 3" key="1">
    <citation type="submission" date="2019-12" db="EMBL/GenBank/DDBJ databases">
        <title>Genomic-based taxomic classification of the family Erythrobacteraceae.</title>
        <authorList>
            <person name="Xu L."/>
        </authorList>
    </citation>
    <scope>NUCLEOTIDE SEQUENCE [LARGE SCALE GENOMIC DNA]</scope>
    <source>
        <strain evidence="2 3">JCM 17802</strain>
    </source>
</reference>
<accession>A0A6I4SKH3</accession>
<dbReference type="EMBL" id="WTYS01000001">
    <property type="protein sequence ID" value="MXO56371.1"/>
    <property type="molecule type" value="Genomic_DNA"/>
</dbReference>
<name>A0A6I4SKH3_9SPHN</name>
<proteinExistence type="predicted"/>
<gene>
    <name evidence="2" type="ORF">GRI36_05700</name>
</gene>
<feature type="signal peptide" evidence="1">
    <location>
        <begin position="1"/>
        <end position="20"/>
    </location>
</feature>
<protein>
    <submittedName>
        <fullName evidence="2">Uncharacterized protein</fullName>
    </submittedName>
</protein>
<evidence type="ECO:0000313" key="3">
    <source>
        <dbReference type="Proteomes" id="UP000468943"/>
    </source>
</evidence>
<dbReference type="AlphaFoldDB" id="A0A6I4SKH3"/>
<dbReference type="Proteomes" id="UP000468943">
    <property type="component" value="Unassembled WGS sequence"/>
</dbReference>
<organism evidence="2 3">
    <name type="scientific">Pontixanthobacter gangjinensis</name>
    <dbReference type="NCBI Taxonomy" id="1028742"/>
    <lineage>
        <taxon>Bacteria</taxon>
        <taxon>Pseudomonadati</taxon>
        <taxon>Pseudomonadota</taxon>
        <taxon>Alphaproteobacteria</taxon>
        <taxon>Sphingomonadales</taxon>
        <taxon>Erythrobacteraceae</taxon>
        <taxon>Pontixanthobacter</taxon>
    </lineage>
</organism>